<dbReference type="InterPro" id="IPR051610">
    <property type="entry name" value="GPI/OXD"/>
</dbReference>
<feature type="chain" id="PRO_5016926087" evidence="5">
    <location>
        <begin position="25"/>
        <end position="485"/>
    </location>
</feature>
<dbReference type="Pfam" id="PF00190">
    <property type="entry name" value="Cupin_1"/>
    <property type="match status" value="2"/>
</dbReference>
<feature type="domain" description="Cupin type-1" evidence="6">
    <location>
        <begin position="309"/>
        <end position="450"/>
    </location>
</feature>
<feature type="domain" description="Cupin type-1" evidence="6">
    <location>
        <begin position="135"/>
        <end position="270"/>
    </location>
</feature>
<evidence type="ECO:0000259" key="6">
    <source>
        <dbReference type="SMART" id="SM00835"/>
    </source>
</evidence>
<dbReference type="Proteomes" id="UP000253845">
    <property type="component" value="Unassembled WGS sequence"/>
</dbReference>
<feature type="binding site" evidence="3">
    <location>
        <position position="400"/>
    </location>
    <ligand>
        <name>Mn(2+)</name>
        <dbReference type="ChEBI" id="CHEBI:29035"/>
        <label>2</label>
    </ligand>
</feature>
<comment type="cofactor">
    <cofactor evidence="3">
        <name>Mn(2+)</name>
        <dbReference type="ChEBI" id="CHEBI:29035"/>
    </cofactor>
    <text evidence="3">Binds 2 manganese ions per subunit.</text>
</comment>
<sequence length="485" mass="53237">MKPSTLYSSLPWVITSLFTVAVHGAPTGTKSNPPLRGSENLLGYSASNTVTDQSTDDIPYVPVPGQTDSADLGVYLDFDDVENPQPVRGSTGGTDPGPRNDYYDRMNSDKLAPPGTDNGQTINAQWPMGLSHNRLGLNESGWARQENEVVMPGATDMAGVDMRLEAGAYRELHWHVASEWSLVLNGSCRIEAVNENGQTFVDDVSAGDVWFFPPGVPHSIQALDSGVEFLLIFDDGSFSEDNTFLATEVFAHQPREVLSKNFDLPVAAFDDIPEDELYIFPGTPAPQNISEQNVTGSAGVLPQSQSYSYHFSEQPAHEVQGGSVKIVDSLTFPISSNTAAALVTVHPGGMREIHWHPSSDEWTFFISGKARATLFTAPSTATTFDYRPGDVGYFPQSNSHYIENTGDEDLVFLEVLQTDEFTDISLGQWIGSTPKQIVADTLHLPQSALDRLKTEKICYCGMFDDHYDTDDWTYCNGTYFFVILL</sequence>
<dbReference type="InterPro" id="IPR017774">
    <property type="entry name" value="Bicupin_oxalate_deCO2ase/Oxase"/>
</dbReference>
<dbReference type="SMART" id="SM00835">
    <property type="entry name" value="Cupin_1"/>
    <property type="match status" value="2"/>
</dbReference>
<keyword evidence="3" id="KW-0464">Manganese</keyword>
<evidence type="ECO:0000256" key="5">
    <source>
        <dbReference type="SAM" id="SignalP"/>
    </source>
</evidence>
<dbReference type="NCBIfam" id="TIGR03404">
    <property type="entry name" value="bicupin_oxalic"/>
    <property type="match status" value="1"/>
</dbReference>
<evidence type="ECO:0000256" key="1">
    <source>
        <dbReference type="ARBA" id="ARBA00022723"/>
    </source>
</evidence>
<feature type="binding site" evidence="3">
    <location>
        <position position="356"/>
    </location>
    <ligand>
        <name>Mn(2+)</name>
        <dbReference type="ChEBI" id="CHEBI:29035"/>
        <label>2</label>
    </ligand>
</feature>
<dbReference type="GO" id="GO:0033609">
    <property type="term" value="P:oxalate metabolic process"/>
    <property type="evidence" value="ECO:0007669"/>
    <property type="project" value="InterPro"/>
</dbReference>
<feature type="active site" description="Proton donor" evidence="2">
    <location>
        <position position="414"/>
    </location>
</feature>
<keyword evidence="1 3" id="KW-0479">Metal-binding</keyword>
<feature type="binding site" evidence="3">
    <location>
        <position position="218"/>
    </location>
    <ligand>
        <name>Mn(2+)</name>
        <dbReference type="ChEBI" id="CHEBI:29035"/>
        <label>1</label>
    </ligand>
</feature>
<evidence type="ECO:0000256" key="2">
    <source>
        <dbReference type="PIRSR" id="PIRSR617774-1"/>
    </source>
</evidence>
<dbReference type="VEuPathDB" id="FungiDB:M747DRAFT_326421"/>
<feature type="binding site" evidence="3">
    <location>
        <position position="175"/>
    </location>
    <ligand>
        <name>Mn(2+)</name>
        <dbReference type="ChEBI" id="CHEBI:29035"/>
        <label>1</label>
    </ligand>
</feature>
<evidence type="ECO:0000313" key="7">
    <source>
        <dbReference type="EMBL" id="RDH14993.1"/>
    </source>
</evidence>
<protein>
    <submittedName>
        <fullName evidence="7">Bicupin, oxalate decarboxylase/oxidase</fullName>
    </submittedName>
</protein>
<keyword evidence="5" id="KW-0732">Signal</keyword>
<dbReference type="Gene3D" id="2.60.120.10">
    <property type="entry name" value="Jelly Rolls"/>
    <property type="match status" value="2"/>
</dbReference>
<name>A0A370BHD6_ASPNG</name>
<feature type="signal peptide" evidence="5">
    <location>
        <begin position="1"/>
        <end position="24"/>
    </location>
</feature>
<dbReference type="EMBL" id="KZ851955">
    <property type="protein sequence ID" value="RDH14993.1"/>
    <property type="molecule type" value="Genomic_DNA"/>
</dbReference>
<organism evidence="7 8">
    <name type="scientific">Aspergillus niger ATCC 13496</name>
    <dbReference type="NCBI Taxonomy" id="1353008"/>
    <lineage>
        <taxon>Eukaryota</taxon>
        <taxon>Fungi</taxon>
        <taxon>Dikarya</taxon>
        <taxon>Ascomycota</taxon>
        <taxon>Pezizomycotina</taxon>
        <taxon>Eurotiomycetes</taxon>
        <taxon>Eurotiomycetidae</taxon>
        <taxon>Eurotiales</taxon>
        <taxon>Aspergillaceae</taxon>
        <taxon>Aspergillus</taxon>
        <taxon>Aspergillus subgen. Circumdati</taxon>
    </lineage>
</organism>
<proteinExistence type="predicted"/>
<feature type="region of interest" description="Disordered" evidence="4">
    <location>
        <begin position="49"/>
        <end position="119"/>
    </location>
</feature>
<dbReference type="InterPro" id="IPR014710">
    <property type="entry name" value="RmlC-like_jellyroll"/>
</dbReference>
<dbReference type="AlphaFoldDB" id="A0A370BHD6"/>
<evidence type="ECO:0000256" key="3">
    <source>
        <dbReference type="PIRSR" id="PIRSR617774-2"/>
    </source>
</evidence>
<feature type="binding site" evidence="3">
    <location>
        <position position="173"/>
    </location>
    <ligand>
        <name>Mn(2+)</name>
        <dbReference type="ChEBI" id="CHEBI:29035"/>
        <label>1</label>
    </ligand>
</feature>
<accession>A0A370BHD6</accession>
<evidence type="ECO:0000313" key="8">
    <source>
        <dbReference type="Proteomes" id="UP000253845"/>
    </source>
</evidence>
<reference evidence="7 8" key="1">
    <citation type="submission" date="2018-07" db="EMBL/GenBank/DDBJ databases">
        <title>Section-level genome sequencing of Aspergillus section Nigri to investigate inter- and intra-species variation.</title>
        <authorList>
            <consortium name="DOE Joint Genome Institute"/>
            <person name="Vesth T.C."/>
            <person name="Nybo J.L."/>
            <person name="Theobald S."/>
            <person name="Frisvad J.C."/>
            <person name="Larsen T.O."/>
            <person name="Nielsen K.F."/>
            <person name="Hoof J.B."/>
            <person name="Brandl J."/>
            <person name="Salamov A."/>
            <person name="Riley R."/>
            <person name="Gladden J.M."/>
            <person name="Phatale P."/>
            <person name="Nielsen M.T."/>
            <person name="Lyhne E.K."/>
            <person name="Kogle M.E."/>
            <person name="Strasser K."/>
            <person name="McDonnell E."/>
            <person name="Barry K."/>
            <person name="Clum A."/>
            <person name="Chen C."/>
            <person name="Nolan M."/>
            <person name="Sandor L."/>
            <person name="Kuo A."/>
            <person name="Lipzen A."/>
            <person name="Hainaut M."/>
            <person name="Drula E."/>
            <person name="Tsang A."/>
            <person name="Magnuson J.K."/>
            <person name="Henrissat B."/>
            <person name="Wiebenga A."/>
            <person name="Simmons B.A."/>
            <person name="Makela M.R."/>
            <person name="De vries R.P."/>
            <person name="Grigoriev I.V."/>
            <person name="Mortensen U.H."/>
            <person name="Baker S.E."/>
            <person name="Andersen M.R."/>
        </authorList>
    </citation>
    <scope>NUCLEOTIDE SEQUENCE [LARGE SCALE GENOMIC DNA]</scope>
    <source>
        <strain evidence="7 8">ATCC 13496</strain>
    </source>
</reference>
<feature type="binding site" evidence="3">
    <location>
        <position position="361"/>
    </location>
    <ligand>
        <name>Mn(2+)</name>
        <dbReference type="ChEBI" id="CHEBI:29035"/>
        <label>2</label>
    </ligand>
</feature>
<dbReference type="CDD" id="cd20305">
    <property type="entry name" value="cupin_OxDC_C"/>
    <property type="match status" value="1"/>
</dbReference>
<feature type="binding site" evidence="3">
    <location>
        <position position="179"/>
    </location>
    <ligand>
        <name>Mn(2+)</name>
        <dbReference type="ChEBI" id="CHEBI:29035"/>
        <label>1</label>
    </ligand>
</feature>
<dbReference type="SUPFAM" id="SSF51182">
    <property type="entry name" value="RmlC-like cupins"/>
    <property type="match status" value="1"/>
</dbReference>
<gene>
    <name evidence="7" type="ORF">M747DRAFT_326421</name>
</gene>
<feature type="binding site" evidence="3">
    <location>
        <position position="354"/>
    </location>
    <ligand>
        <name>Mn(2+)</name>
        <dbReference type="ChEBI" id="CHEBI:29035"/>
        <label>2</label>
    </ligand>
</feature>
<evidence type="ECO:0000256" key="4">
    <source>
        <dbReference type="SAM" id="MobiDB-lite"/>
    </source>
</evidence>
<dbReference type="CDD" id="cd20304">
    <property type="entry name" value="cupin_OxDC_N"/>
    <property type="match status" value="1"/>
</dbReference>
<dbReference type="PANTHER" id="PTHR35848:SF9">
    <property type="entry name" value="SLL1358 PROTEIN"/>
    <property type="match status" value="1"/>
</dbReference>
<dbReference type="InterPro" id="IPR006045">
    <property type="entry name" value="Cupin_1"/>
</dbReference>
<dbReference type="PANTHER" id="PTHR35848">
    <property type="entry name" value="OXALATE-BINDING PROTEIN"/>
    <property type="match status" value="1"/>
</dbReference>
<dbReference type="InterPro" id="IPR011051">
    <property type="entry name" value="RmlC_Cupin_sf"/>
</dbReference>
<dbReference type="GO" id="GO:0046872">
    <property type="term" value="F:metal ion binding"/>
    <property type="evidence" value="ECO:0007669"/>
    <property type="project" value="UniProtKB-KW"/>
</dbReference>